<dbReference type="InterPro" id="IPR036888">
    <property type="entry name" value="DNA_integrity_DisA_N_sf"/>
</dbReference>
<dbReference type="InterPro" id="IPR010994">
    <property type="entry name" value="RuvA_2-like"/>
</dbReference>
<evidence type="ECO:0000256" key="4">
    <source>
        <dbReference type="ARBA" id="ARBA00022741"/>
    </source>
</evidence>
<dbReference type="InterPro" id="IPR003390">
    <property type="entry name" value="DNA_integrity_scan_DisA_N"/>
</dbReference>
<dbReference type="NCBIfam" id="NF010009">
    <property type="entry name" value="PRK13482.1"/>
    <property type="match status" value="1"/>
</dbReference>
<sequence>MTESAPHPGTTLLGALKRLAPGTPLREGLERIQRGHTGGLIVIGDGPEVVELCDGGIAFDVPFQPTLLRELCKMDGAVILSADASRILRANVQLVPSPTYPTAESGTRHRAAERTALQTGVPVVSVSASMNTLTLYAEGQRHLMEEPTVLTQRANQALSTVERYRSRLDLANQRLFVAEMNNYATVSDVLNVLQRQIMLERAANDMDSHIVELGVDARQLTLQLSELRGSVNEIEMLVRDYIAAPTIPDEEHLAQVLRTLSELPDSQLLNSATLARALGLPATEENLMQDVTPRGYRALSRIPRVPTFLMDRIVGAFGELPALLSASLDDIVAADSVSPLWARHIYDGLRRFA</sequence>
<dbReference type="Gene3D" id="3.40.1700.10">
    <property type="entry name" value="DNA integrity scanning protein, DisA, N-terminal domain"/>
    <property type="match status" value="1"/>
</dbReference>
<dbReference type="PROSITE" id="PS51794">
    <property type="entry name" value="DAC"/>
    <property type="match status" value="1"/>
</dbReference>
<dbReference type="Gene3D" id="1.10.150.20">
    <property type="entry name" value="5' to 3' exonuclease, C-terminal subdomain"/>
    <property type="match status" value="1"/>
</dbReference>
<keyword evidence="4" id="KW-0547">Nucleotide-binding</keyword>
<dbReference type="InterPro" id="IPR018906">
    <property type="entry name" value="DNA_integrity_scan_DisA_link"/>
</dbReference>
<dbReference type="GO" id="GO:0106408">
    <property type="term" value="F:diadenylate cyclase activity"/>
    <property type="evidence" value="ECO:0007669"/>
    <property type="project" value="UniProtKB-EC"/>
</dbReference>
<dbReference type="Proteomes" id="UP000182237">
    <property type="component" value="Chromosome I"/>
</dbReference>
<dbReference type="InterPro" id="IPR050338">
    <property type="entry name" value="DisA"/>
</dbReference>
<organism evidence="7 8">
    <name type="scientific">Corynebacterium timonense</name>
    <dbReference type="NCBI Taxonomy" id="441500"/>
    <lineage>
        <taxon>Bacteria</taxon>
        <taxon>Bacillati</taxon>
        <taxon>Actinomycetota</taxon>
        <taxon>Actinomycetes</taxon>
        <taxon>Mycobacteriales</taxon>
        <taxon>Corynebacteriaceae</taxon>
        <taxon>Corynebacterium</taxon>
    </lineage>
</organism>
<accession>A0A1H1L6V8</accession>
<evidence type="ECO:0000256" key="3">
    <source>
        <dbReference type="ARBA" id="ARBA00022695"/>
    </source>
</evidence>
<dbReference type="SUPFAM" id="SSF143597">
    <property type="entry name" value="YojJ-like"/>
    <property type="match status" value="1"/>
</dbReference>
<dbReference type="STRING" id="1203190.GCA_000312345_02352"/>
<protein>
    <submittedName>
        <fullName evidence="7">Diadenylate cyclase</fullName>
    </submittedName>
</protein>
<dbReference type="Pfam" id="PF02457">
    <property type="entry name" value="DAC"/>
    <property type="match status" value="1"/>
</dbReference>
<evidence type="ECO:0000256" key="2">
    <source>
        <dbReference type="ARBA" id="ARBA00022679"/>
    </source>
</evidence>
<reference evidence="7 8" key="1">
    <citation type="submission" date="2016-10" db="EMBL/GenBank/DDBJ databases">
        <authorList>
            <person name="de Groot N.N."/>
        </authorList>
    </citation>
    <scope>NUCLEOTIDE SEQUENCE [LARGE SCALE GENOMIC DNA]</scope>
    <source>
        <strain evidence="7 8">DSM 45434</strain>
    </source>
</reference>
<evidence type="ECO:0000313" key="8">
    <source>
        <dbReference type="Proteomes" id="UP000182237"/>
    </source>
</evidence>
<keyword evidence="8" id="KW-1185">Reference proteome</keyword>
<dbReference type="eggNOG" id="COG1623">
    <property type="taxonomic scope" value="Bacteria"/>
</dbReference>
<dbReference type="PANTHER" id="PTHR34185">
    <property type="entry name" value="DIADENYLATE CYCLASE"/>
    <property type="match status" value="1"/>
</dbReference>
<keyword evidence="5" id="KW-0067">ATP-binding</keyword>
<dbReference type="SUPFAM" id="SSF47781">
    <property type="entry name" value="RuvA domain 2-like"/>
    <property type="match status" value="1"/>
</dbReference>
<keyword evidence="2" id="KW-0808">Transferase</keyword>
<dbReference type="OrthoDB" id="41841at2"/>
<evidence type="ECO:0000256" key="5">
    <source>
        <dbReference type="ARBA" id="ARBA00022840"/>
    </source>
</evidence>
<dbReference type="GO" id="GO:0005524">
    <property type="term" value="F:ATP binding"/>
    <property type="evidence" value="ECO:0007669"/>
    <property type="project" value="UniProtKB-KW"/>
</dbReference>
<dbReference type="GO" id="GO:0004016">
    <property type="term" value="F:adenylate cyclase activity"/>
    <property type="evidence" value="ECO:0007669"/>
    <property type="project" value="TreeGrafter"/>
</dbReference>
<keyword evidence="3" id="KW-0548">Nucleotidyltransferase</keyword>
<evidence type="ECO:0000256" key="1">
    <source>
        <dbReference type="ARBA" id="ARBA00000877"/>
    </source>
</evidence>
<dbReference type="RefSeq" id="WP_019195116.1">
    <property type="nucleotide sequence ID" value="NZ_LT629765.1"/>
</dbReference>
<dbReference type="InterPro" id="IPR038331">
    <property type="entry name" value="DisA_sf"/>
</dbReference>
<evidence type="ECO:0000313" key="7">
    <source>
        <dbReference type="EMBL" id="SDR70147.1"/>
    </source>
</evidence>
<name>A0A1H1L6V8_9CORY</name>
<dbReference type="Gene3D" id="1.20.1260.110">
    <property type="entry name" value="DNA integrity scanning linker region"/>
    <property type="match status" value="1"/>
</dbReference>
<gene>
    <name evidence="7" type="ORF">SAMN04488539_0084</name>
</gene>
<feature type="domain" description="DAC" evidence="6">
    <location>
        <begin position="9"/>
        <end position="147"/>
    </location>
</feature>
<dbReference type="EMBL" id="LT629765">
    <property type="protein sequence ID" value="SDR70147.1"/>
    <property type="molecule type" value="Genomic_DNA"/>
</dbReference>
<dbReference type="AlphaFoldDB" id="A0A1H1L6V8"/>
<comment type="catalytic activity">
    <reaction evidence="1">
        <text>2 ATP = 3',3'-c-di-AMP + 2 diphosphate</text>
        <dbReference type="Rhea" id="RHEA:35655"/>
        <dbReference type="ChEBI" id="CHEBI:30616"/>
        <dbReference type="ChEBI" id="CHEBI:33019"/>
        <dbReference type="ChEBI" id="CHEBI:71500"/>
        <dbReference type="EC" id="2.7.7.85"/>
    </reaction>
</comment>
<proteinExistence type="predicted"/>
<dbReference type="PANTHER" id="PTHR34185:SF3">
    <property type="entry name" value="DNA INTEGRITY SCANNING PROTEIN DISA"/>
    <property type="match status" value="1"/>
</dbReference>
<dbReference type="Pfam" id="PF10635">
    <property type="entry name" value="DisA-linker"/>
    <property type="match status" value="1"/>
</dbReference>
<evidence type="ECO:0000259" key="6">
    <source>
        <dbReference type="PROSITE" id="PS51794"/>
    </source>
</evidence>